<feature type="transmembrane region" description="Helical" evidence="1">
    <location>
        <begin position="223"/>
        <end position="243"/>
    </location>
</feature>
<dbReference type="EMBL" id="CP069484">
    <property type="protein sequence ID" value="QRO81214.1"/>
    <property type="molecule type" value="Genomic_DNA"/>
</dbReference>
<dbReference type="AlphaFoldDB" id="A0A892IH75"/>
<organism evidence="2 3">
    <name type="scientific">Burkholderia dolosa</name>
    <dbReference type="NCBI Taxonomy" id="152500"/>
    <lineage>
        <taxon>Bacteria</taxon>
        <taxon>Pseudomonadati</taxon>
        <taxon>Pseudomonadota</taxon>
        <taxon>Betaproteobacteria</taxon>
        <taxon>Burkholderiales</taxon>
        <taxon>Burkholderiaceae</taxon>
        <taxon>Burkholderia</taxon>
        <taxon>Burkholderia cepacia complex</taxon>
    </lineage>
</organism>
<sequence length="321" mass="33252">MSISTLADLERILFAAGAAVCLLSGIERGLIDASAMLEARGHEQLECARVSLYEAFGVLLASTLTGGVLLALCAHYGIRPVLLMTAALLAALAMPICVDMSIGSHRSGEGESSVSISALPGTRRLGTAETGCYVVVIALGWLGIDLAFRVTQPLLLSQGVTLARVGLSTVGIGIAVLGILATGQIVPALRIFTSRHLESISGLLSALSAVLLTSASVSGNPLVTVAGFLALKCGYFFFSAFATDTVIETGSKTGSIGAMVCASGLSYLASHFAVVPLLYWTTSHFSGYTVACCTSVLLVTSCMIGTRFLARRFRTRPAAPI</sequence>
<dbReference type="Proteomes" id="UP000625568">
    <property type="component" value="Chromosome 3"/>
</dbReference>
<feature type="transmembrane region" description="Helical" evidence="1">
    <location>
        <begin position="52"/>
        <end position="72"/>
    </location>
</feature>
<proteinExistence type="predicted"/>
<dbReference type="RefSeq" id="WP_123806770.1">
    <property type="nucleotide sequence ID" value="NZ_CABVPR010000059.1"/>
</dbReference>
<keyword evidence="1" id="KW-0812">Transmembrane</keyword>
<dbReference type="SUPFAM" id="SSF103473">
    <property type="entry name" value="MFS general substrate transporter"/>
    <property type="match status" value="1"/>
</dbReference>
<feature type="transmembrane region" description="Helical" evidence="1">
    <location>
        <begin position="255"/>
        <end position="279"/>
    </location>
</feature>
<feature type="transmembrane region" description="Helical" evidence="1">
    <location>
        <begin position="12"/>
        <end position="31"/>
    </location>
</feature>
<name>A0A892IH75_9BURK</name>
<gene>
    <name evidence="2" type="ORF">I6K02_25960</name>
</gene>
<feature type="transmembrane region" description="Helical" evidence="1">
    <location>
        <begin position="78"/>
        <end position="98"/>
    </location>
</feature>
<keyword evidence="1" id="KW-0472">Membrane</keyword>
<evidence type="ECO:0000256" key="1">
    <source>
        <dbReference type="SAM" id="Phobius"/>
    </source>
</evidence>
<feature type="transmembrane region" description="Helical" evidence="1">
    <location>
        <begin position="285"/>
        <end position="306"/>
    </location>
</feature>
<keyword evidence="3" id="KW-1185">Reference proteome</keyword>
<protein>
    <recommendedName>
        <fullName evidence="4">MFS transporter</fullName>
    </recommendedName>
</protein>
<accession>A0A892IH75</accession>
<reference evidence="2 3" key="1">
    <citation type="submission" date="2021-02" db="EMBL/GenBank/DDBJ databases">
        <title>FDA dAtabase for Regulatory Grade micrObial Sequences (FDA-ARGOS): Supporting development and validation of Infectious Disease Dx tests.</title>
        <authorList>
            <person name="Minogue T."/>
            <person name="Wolcott M."/>
            <person name="Wasieloski L."/>
            <person name="Aguilar W."/>
            <person name="Moore D."/>
            <person name="Jaissle J."/>
            <person name="Tallon L."/>
            <person name="Sadzewicz L."/>
            <person name="Zhao X."/>
            <person name="Boylan J."/>
            <person name="Ott S."/>
            <person name="Bowen H."/>
            <person name="Vavikolanu K."/>
            <person name="Mehta A."/>
            <person name="Aluvathingal J."/>
            <person name="Nadendla S."/>
            <person name="Yan Y."/>
            <person name="Sichtig H."/>
        </authorList>
    </citation>
    <scope>NUCLEOTIDE SEQUENCE [LARGE SCALE GENOMIC DNA]</scope>
    <source>
        <strain evidence="2 3">FDAARGOS_1272</strain>
    </source>
</reference>
<dbReference type="InterPro" id="IPR036259">
    <property type="entry name" value="MFS_trans_sf"/>
</dbReference>
<keyword evidence="1" id="KW-1133">Transmembrane helix</keyword>
<evidence type="ECO:0000313" key="3">
    <source>
        <dbReference type="Proteomes" id="UP000625568"/>
    </source>
</evidence>
<dbReference type="GeneID" id="93130695"/>
<evidence type="ECO:0000313" key="2">
    <source>
        <dbReference type="EMBL" id="QRO81214.1"/>
    </source>
</evidence>
<feature type="transmembrane region" description="Helical" evidence="1">
    <location>
        <begin position="170"/>
        <end position="192"/>
    </location>
</feature>
<feature type="transmembrane region" description="Helical" evidence="1">
    <location>
        <begin position="131"/>
        <end position="150"/>
    </location>
</feature>
<evidence type="ECO:0008006" key="4">
    <source>
        <dbReference type="Google" id="ProtNLM"/>
    </source>
</evidence>